<evidence type="ECO:0000313" key="8">
    <source>
        <dbReference type="Proteomes" id="UP000318065"/>
    </source>
</evidence>
<dbReference type="PANTHER" id="PTHR43701:SF5">
    <property type="entry name" value="MEMBRANE TRANSPORTER PROTEIN-RELATED"/>
    <property type="match status" value="1"/>
</dbReference>
<dbReference type="Proteomes" id="UP000318065">
    <property type="component" value="Chromosome"/>
</dbReference>
<keyword evidence="4 6" id="KW-1133">Transmembrane helix</keyword>
<gene>
    <name evidence="7" type="ORF">RxyAA322_20790</name>
</gene>
<feature type="transmembrane region" description="Helical" evidence="6">
    <location>
        <begin position="245"/>
        <end position="267"/>
    </location>
</feature>
<sequence length="268" mass="27069">MPPVSLVELFGLDLSHLLLYAAIGVVGGLLSGLIGVGGGVFFVPALVYGAGWGIKEAVAASLVIIVFSALSGTIRNAGSRDPVDWRVAGLLSLAVAPSALIGVFVSRFSPEEVVEATFALIILALALPTARGGSGPLGGRKKIPRWVVFAAGVLIGALSGLVGVGGGVMMVPLMVLGLGLSAKKAVSTSLAVVMFTGIVGASGYVATGFRDPHELLSLPPLILGSMLGAWLGVKARDPLPDRAIRVGFAGFMVLVSLRTLGGVVGVLP</sequence>
<evidence type="ECO:0000313" key="7">
    <source>
        <dbReference type="EMBL" id="BBL80225.1"/>
    </source>
</evidence>
<reference evidence="7" key="1">
    <citation type="journal article" date="2019" name="Microbiol. Resour. Announc.">
        <title>Complete Genome Sequence of Rubrobacter xylanophilus Strain AA3-22, Isolated from Arima Onsen in Japan.</title>
        <authorList>
            <person name="Tomariguchi N."/>
            <person name="Miyazaki K."/>
        </authorList>
    </citation>
    <scope>NUCLEOTIDE SEQUENCE [LARGE SCALE GENOMIC DNA]</scope>
    <source>
        <strain evidence="7">AA3-22</strain>
    </source>
</reference>
<dbReference type="InterPro" id="IPR002781">
    <property type="entry name" value="TM_pro_TauE-like"/>
</dbReference>
<feature type="transmembrane region" description="Helical" evidence="6">
    <location>
        <begin position="146"/>
        <end position="178"/>
    </location>
</feature>
<evidence type="ECO:0000256" key="2">
    <source>
        <dbReference type="ARBA" id="ARBA00009142"/>
    </source>
</evidence>
<protein>
    <recommendedName>
        <fullName evidence="6">Probable membrane transporter protein</fullName>
    </recommendedName>
</protein>
<keyword evidence="8" id="KW-1185">Reference proteome</keyword>
<evidence type="ECO:0000256" key="6">
    <source>
        <dbReference type="RuleBase" id="RU363041"/>
    </source>
</evidence>
<organism evidence="7 8">
    <name type="scientific">Rubrobacter xylanophilus</name>
    <dbReference type="NCBI Taxonomy" id="49319"/>
    <lineage>
        <taxon>Bacteria</taxon>
        <taxon>Bacillati</taxon>
        <taxon>Actinomycetota</taxon>
        <taxon>Rubrobacteria</taxon>
        <taxon>Rubrobacterales</taxon>
        <taxon>Rubrobacteraceae</taxon>
        <taxon>Rubrobacter</taxon>
    </lineage>
</organism>
<evidence type="ECO:0000256" key="3">
    <source>
        <dbReference type="ARBA" id="ARBA00022692"/>
    </source>
</evidence>
<feature type="transmembrane region" description="Helical" evidence="6">
    <location>
        <begin position="215"/>
        <end position="233"/>
    </location>
</feature>
<comment type="similarity">
    <text evidence="2 6">Belongs to the 4-toluene sulfonate uptake permease (TSUP) (TC 2.A.102) family.</text>
</comment>
<evidence type="ECO:0000256" key="4">
    <source>
        <dbReference type="ARBA" id="ARBA00022989"/>
    </source>
</evidence>
<dbReference type="Pfam" id="PF01925">
    <property type="entry name" value="TauE"/>
    <property type="match status" value="1"/>
</dbReference>
<feature type="transmembrane region" description="Helical" evidence="6">
    <location>
        <begin position="20"/>
        <end position="50"/>
    </location>
</feature>
<dbReference type="AlphaFoldDB" id="A0A510HLL0"/>
<keyword evidence="3 6" id="KW-0812">Transmembrane</keyword>
<dbReference type="GO" id="GO:0005886">
    <property type="term" value="C:plasma membrane"/>
    <property type="evidence" value="ECO:0007669"/>
    <property type="project" value="UniProtKB-SubCell"/>
</dbReference>
<feature type="transmembrane region" description="Helical" evidence="6">
    <location>
        <begin position="190"/>
        <end position="209"/>
    </location>
</feature>
<feature type="transmembrane region" description="Helical" evidence="6">
    <location>
        <begin position="57"/>
        <end position="75"/>
    </location>
</feature>
<accession>A0A510HLL0</accession>
<evidence type="ECO:0000256" key="1">
    <source>
        <dbReference type="ARBA" id="ARBA00004141"/>
    </source>
</evidence>
<dbReference type="PANTHER" id="PTHR43701">
    <property type="entry name" value="MEMBRANE TRANSPORTER PROTEIN MJ0441-RELATED"/>
    <property type="match status" value="1"/>
</dbReference>
<keyword evidence="6" id="KW-1003">Cell membrane</keyword>
<keyword evidence="5 6" id="KW-0472">Membrane</keyword>
<dbReference type="EMBL" id="AP019791">
    <property type="protein sequence ID" value="BBL80225.1"/>
    <property type="molecule type" value="Genomic_DNA"/>
</dbReference>
<dbReference type="OrthoDB" id="5242575at2"/>
<proteinExistence type="inferred from homology"/>
<feature type="transmembrane region" description="Helical" evidence="6">
    <location>
        <begin position="87"/>
        <end position="106"/>
    </location>
</feature>
<evidence type="ECO:0000256" key="5">
    <source>
        <dbReference type="ARBA" id="ARBA00023136"/>
    </source>
</evidence>
<feature type="transmembrane region" description="Helical" evidence="6">
    <location>
        <begin position="113"/>
        <end position="134"/>
    </location>
</feature>
<dbReference type="InterPro" id="IPR051598">
    <property type="entry name" value="TSUP/Inactive_protease-like"/>
</dbReference>
<name>A0A510HLL0_9ACTN</name>
<comment type="subcellular location">
    <subcellularLocation>
        <location evidence="6">Cell membrane</location>
        <topology evidence="6">Multi-pass membrane protein</topology>
    </subcellularLocation>
    <subcellularLocation>
        <location evidence="1">Membrane</location>
        <topology evidence="1">Multi-pass membrane protein</topology>
    </subcellularLocation>
</comment>